<protein>
    <submittedName>
        <fullName evidence="1">Uncharacterized protein</fullName>
    </submittedName>
</protein>
<accession>A0A7S2Y8K6</accession>
<reference evidence="1" key="1">
    <citation type="submission" date="2021-01" db="EMBL/GenBank/DDBJ databases">
        <authorList>
            <person name="Corre E."/>
            <person name="Pelletier E."/>
            <person name="Niang G."/>
            <person name="Scheremetjew M."/>
            <person name="Finn R."/>
            <person name="Kale V."/>
            <person name="Holt S."/>
            <person name="Cochrane G."/>
            <person name="Meng A."/>
            <person name="Brown T."/>
            <person name="Cohen L."/>
        </authorList>
    </citation>
    <scope>NUCLEOTIDE SEQUENCE</scope>
    <source>
        <strain evidence="1">CCMP125</strain>
    </source>
</reference>
<proteinExistence type="predicted"/>
<dbReference type="AlphaFoldDB" id="A0A7S2Y8K6"/>
<evidence type="ECO:0000313" key="1">
    <source>
        <dbReference type="EMBL" id="CAD9959251.1"/>
    </source>
</evidence>
<gene>
    <name evidence="1" type="ORF">APAL1065_LOCUS9100</name>
</gene>
<sequence length="222" mass="25169">MSNQDEAENDASLFVRYRNLPNEVKDLIKSLFPTEINVDLKSLENFKILVGICELGSKTLRQKLVGSAQQLKDSNESLQTFSRLRRFIQKRFLKTRQRRFLKARGHGNHFELAFQLIKLNMDDFVTIRYLVYHPLHHDLMWEILSDVVVLQDGSLQRLFLAPNASNRVDDLHDRVLTDSSLGPSTGIPTAVTVPLTATLSSENEDPIISLVGEPNEALPSDA</sequence>
<name>A0A7S2Y8K6_9STRA</name>
<organism evidence="1">
    <name type="scientific">Entomoneis paludosa</name>
    <dbReference type="NCBI Taxonomy" id="265537"/>
    <lineage>
        <taxon>Eukaryota</taxon>
        <taxon>Sar</taxon>
        <taxon>Stramenopiles</taxon>
        <taxon>Ochrophyta</taxon>
        <taxon>Bacillariophyta</taxon>
        <taxon>Bacillariophyceae</taxon>
        <taxon>Bacillariophycidae</taxon>
        <taxon>Entomoneidaceae</taxon>
        <taxon>Entomoneis</taxon>
    </lineage>
</organism>
<dbReference type="EMBL" id="HBHT01013576">
    <property type="protein sequence ID" value="CAD9959251.1"/>
    <property type="molecule type" value="Transcribed_RNA"/>
</dbReference>